<dbReference type="InterPro" id="IPR013078">
    <property type="entry name" value="His_Pase_superF_clade-1"/>
</dbReference>
<comment type="caution">
    <text evidence="1">The sequence shown here is derived from an EMBL/GenBank/DDBJ whole genome shotgun (WGS) entry which is preliminary data.</text>
</comment>
<dbReference type="PIRSF" id="PIRSF000709">
    <property type="entry name" value="6PFK_2-Ptase"/>
    <property type="match status" value="1"/>
</dbReference>
<dbReference type="AlphaFoldDB" id="A0A6G3ZST2"/>
<name>A0A6G3ZST2_9BACL</name>
<dbReference type="PANTHER" id="PTHR48100">
    <property type="entry name" value="BROAD-SPECIFICITY PHOSPHATASE YOR283W-RELATED"/>
    <property type="match status" value="1"/>
</dbReference>
<organism evidence="1">
    <name type="scientific">Paenibacillus sp. SYP-B3998</name>
    <dbReference type="NCBI Taxonomy" id="2678564"/>
    <lineage>
        <taxon>Bacteria</taxon>
        <taxon>Bacillati</taxon>
        <taxon>Bacillota</taxon>
        <taxon>Bacilli</taxon>
        <taxon>Bacillales</taxon>
        <taxon>Paenibacillaceae</taxon>
        <taxon>Paenibacillus</taxon>
    </lineage>
</organism>
<gene>
    <name evidence="1" type="ORF">GK047_01245</name>
</gene>
<dbReference type="Gene3D" id="3.40.50.1240">
    <property type="entry name" value="Phosphoglycerate mutase-like"/>
    <property type="match status" value="1"/>
</dbReference>
<dbReference type="Pfam" id="PF00300">
    <property type="entry name" value="His_Phos_1"/>
    <property type="match status" value="1"/>
</dbReference>
<dbReference type="SUPFAM" id="SSF53254">
    <property type="entry name" value="Phosphoglycerate mutase-like"/>
    <property type="match status" value="1"/>
</dbReference>
<dbReference type="GO" id="GO:0016791">
    <property type="term" value="F:phosphatase activity"/>
    <property type="evidence" value="ECO:0007669"/>
    <property type="project" value="TreeGrafter"/>
</dbReference>
<sequence length="180" mass="20530">MNIYIVRHCKAEGQSPEANLTQDGQNQAEKLAEFLLGKNIDGIISSPFARAYQSIYPFAMKSEIKLITDNRLSERILSDENHQNWREMLRNTFIDFELRYDGGESSNGATNRILAVIRDLKNSGLNNVVLVTHGNLMSLLLKHYDNRYGFEAWEALTNPDVYQLNFSGVLSSTVSRIWVE</sequence>
<evidence type="ECO:0000313" key="1">
    <source>
        <dbReference type="EMBL" id="NEW04649.1"/>
    </source>
</evidence>
<protein>
    <submittedName>
        <fullName evidence="1">Histidine phosphatase family protein</fullName>
    </submittedName>
</protein>
<dbReference type="RefSeq" id="WP_163940333.1">
    <property type="nucleotide sequence ID" value="NZ_JAAIKC010000001.1"/>
</dbReference>
<dbReference type="EMBL" id="JAAIKC010000001">
    <property type="protein sequence ID" value="NEW04649.1"/>
    <property type="molecule type" value="Genomic_DNA"/>
</dbReference>
<dbReference type="CDD" id="cd07040">
    <property type="entry name" value="HP"/>
    <property type="match status" value="1"/>
</dbReference>
<dbReference type="PANTHER" id="PTHR48100:SF1">
    <property type="entry name" value="HISTIDINE PHOSPHATASE FAMILY PROTEIN-RELATED"/>
    <property type="match status" value="1"/>
</dbReference>
<dbReference type="InterPro" id="IPR029033">
    <property type="entry name" value="His_PPase_superfam"/>
</dbReference>
<reference evidence="1" key="1">
    <citation type="submission" date="2020-02" db="EMBL/GenBank/DDBJ databases">
        <authorList>
            <person name="Shen X.-R."/>
            <person name="Zhang Y.-X."/>
        </authorList>
    </citation>
    <scope>NUCLEOTIDE SEQUENCE</scope>
    <source>
        <strain evidence="1">SYP-B3998</strain>
    </source>
</reference>
<dbReference type="SMART" id="SM00855">
    <property type="entry name" value="PGAM"/>
    <property type="match status" value="1"/>
</dbReference>
<dbReference type="GO" id="GO:0005737">
    <property type="term" value="C:cytoplasm"/>
    <property type="evidence" value="ECO:0007669"/>
    <property type="project" value="TreeGrafter"/>
</dbReference>
<dbReference type="InterPro" id="IPR050275">
    <property type="entry name" value="PGM_Phosphatase"/>
</dbReference>
<proteinExistence type="predicted"/>
<accession>A0A6G3ZST2</accession>